<name>A0A3R7JWQ6_CLOSI</name>
<dbReference type="Proteomes" id="UP000286415">
    <property type="component" value="Unassembled WGS sequence"/>
</dbReference>
<accession>A0A3R7JWQ6</accession>
<dbReference type="OrthoDB" id="10051416at2759"/>
<evidence type="ECO:0000313" key="2">
    <source>
        <dbReference type="Proteomes" id="UP000286415"/>
    </source>
</evidence>
<proteinExistence type="predicted"/>
<gene>
    <name evidence="1" type="ORF">CSKR_103080</name>
</gene>
<dbReference type="AlphaFoldDB" id="A0A3R7JWQ6"/>
<dbReference type="InParanoid" id="A0A3R7JWQ6"/>
<evidence type="ECO:0000313" key="1">
    <source>
        <dbReference type="EMBL" id="KAG5449705.1"/>
    </source>
</evidence>
<dbReference type="EMBL" id="NIRI02000042">
    <property type="protein sequence ID" value="KAG5449705.1"/>
    <property type="molecule type" value="Genomic_DNA"/>
</dbReference>
<organism evidence="1 2">
    <name type="scientific">Clonorchis sinensis</name>
    <name type="common">Chinese liver fluke</name>
    <dbReference type="NCBI Taxonomy" id="79923"/>
    <lineage>
        <taxon>Eukaryota</taxon>
        <taxon>Metazoa</taxon>
        <taxon>Spiralia</taxon>
        <taxon>Lophotrochozoa</taxon>
        <taxon>Platyhelminthes</taxon>
        <taxon>Trematoda</taxon>
        <taxon>Digenea</taxon>
        <taxon>Opisthorchiida</taxon>
        <taxon>Opisthorchiata</taxon>
        <taxon>Opisthorchiidae</taxon>
        <taxon>Clonorchis</taxon>
    </lineage>
</organism>
<sequence>MYQVYFDTAAACVKAANCYPQARESLGLMAQWLELEFTDRKIRRSNPTFASRLLLSKLGQPGSIPALVLSSGGVAARHRKVVTAERIKYNNTYGVKVCGECGEFRLSHLIEDVERK</sequence>
<comment type="caution">
    <text evidence="1">The sequence shown here is derived from an EMBL/GenBank/DDBJ whole genome shotgun (WGS) entry which is preliminary data.</text>
</comment>
<protein>
    <submittedName>
        <fullName evidence="1">Uncharacterized protein</fullName>
    </submittedName>
</protein>
<reference evidence="1 2" key="2">
    <citation type="journal article" date="2021" name="Genomics">
        <title>High-quality reference genome for Clonorchis sinensis.</title>
        <authorList>
            <person name="Young N.D."/>
            <person name="Stroehlein A.J."/>
            <person name="Kinkar L."/>
            <person name="Wang T."/>
            <person name="Sohn W.M."/>
            <person name="Chang B.C.H."/>
            <person name="Kaur P."/>
            <person name="Weisz D."/>
            <person name="Dudchenko O."/>
            <person name="Aiden E.L."/>
            <person name="Korhonen P.K."/>
            <person name="Gasser R.B."/>
        </authorList>
    </citation>
    <scope>NUCLEOTIDE SEQUENCE [LARGE SCALE GENOMIC DNA]</scope>
    <source>
        <strain evidence="1">Cs-k2</strain>
    </source>
</reference>
<reference evidence="1 2" key="1">
    <citation type="journal article" date="2018" name="Biotechnol. Adv.">
        <title>Improved genomic resources and new bioinformatic workflow for the carcinogenic parasite Clonorchis sinensis: Biotechnological implications.</title>
        <authorList>
            <person name="Wang D."/>
            <person name="Korhonen P.K."/>
            <person name="Gasser R.B."/>
            <person name="Young N.D."/>
        </authorList>
    </citation>
    <scope>NUCLEOTIDE SEQUENCE [LARGE SCALE GENOMIC DNA]</scope>
    <source>
        <strain evidence="1">Cs-k2</strain>
    </source>
</reference>
<keyword evidence="2" id="KW-1185">Reference proteome</keyword>